<sequence length="185" mass="21017">MNFKQKLFKISRQLLTIWGGISLLGVIIIGGYLFYSMTLGNTNIEDNATTSDVRFVLNWCGLGDQRIDKVLKSYTSARSFTGDHLDAYAIKITNVTIDELTSKSNNGVGLWYRADSLPTILDEAVTFIGGWQHETPWFPTEDSLRTKDFYVYPWSIYCHGVTPTATELIFVKPKEKMVYYVSAKM</sequence>
<dbReference type="Proteomes" id="UP000198697">
    <property type="component" value="Unassembled WGS sequence"/>
</dbReference>
<dbReference type="STRING" id="82805.SAMN04487998_2329"/>
<dbReference type="RefSeq" id="WP_143069793.1">
    <property type="nucleotide sequence ID" value="NZ_FOHS01000002.1"/>
</dbReference>
<evidence type="ECO:0000313" key="3">
    <source>
        <dbReference type="Proteomes" id="UP000198697"/>
    </source>
</evidence>
<keyword evidence="1" id="KW-1133">Transmembrane helix</keyword>
<reference evidence="3" key="1">
    <citation type="submission" date="2016-10" db="EMBL/GenBank/DDBJ databases">
        <authorList>
            <person name="Varghese N."/>
            <person name="Submissions S."/>
        </authorList>
    </citation>
    <scope>NUCLEOTIDE SEQUENCE [LARGE SCALE GENOMIC DNA]</scope>
    <source>
        <strain evidence="3">DSM 15310</strain>
    </source>
</reference>
<gene>
    <name evidence="2" type="ORF">SAMN04487998_2329</name>
</gene>
<feature type="transmembrane region" description="Helical" evidence="1">
    <location>
        <begin position="14"/>
        <end position="35"/>
    </location>
</feature>
<organism evidence="2 3">
    <name type="scientific">Hymenobacter actinosclerus</name>
    <dbReference type="NCBI Taxonomy" id="82805"/>
    <lineage>
        <taxon>Bacteria</taxon>
        <taxon>Pseudomonadati</taxon>
        <taxon>Bacteroidota</taxon>
        <taxon>Cytophagia</taxon>
        <taxon>Cytophagales</taxon>
        <taxon>Hymenobacteraceae</taxon>
        <taxon>Hymenobacter</taxon>
    </lineage>
</organism>
<keyword evidence="3" id="KW-1185">Reference proteome</keyword>
<dbReference type="EMBL" id="FOHS01000002">
    <property type="protein sequence ID" value="SET59312.1"/>
    <property type="molecule type" value="Genomic_DNA"/>
</dbReference>
<evidence type="ECO:0000256" key="1">
    <source>
        <dbReference type="SAM" id="Phobius"/>
    </source>
</evidence>
<evidence type="ECO:0000313" key="2">
    <source>
        <dbReference type="EMBL" id="SET59312.1"/>
    </source>
</evidence>
<keyword evidence="1" id="KW-0472">Membrane</keyword>
<accession>A0A1I0FLY2</accession>
<protein>
    <submittedName>
        <fullName evidence="2">Uncharacterized protein</fullName>
    </submittedName>
</protein>
<keyword evidence="1" id="KW-0812">Transmembrane</keyword>
<name>A0A1I0FLY2_9BACT</name>
<dbReference type="OrthoDB" id="1445021at2"/>
<dbReference type="AlphaFoldDB" id="A0A1I0FLY2"/>
<proteinExistence type="predicted"/>